<keyword evidence="10" id="KW-1185">Reference proteome</keyword>
<evidence type="ECO:0000256" key="1">
    <source>
        <dbReference type="ARBA" id="ARBA00004162"/>
    </source>
</evidence>
<evidence type="ECO:0000256" key="3">
    <source>
        <dbReference type="ARBA" id="ARBA00022475"/>
    </source>
</evidence>
<evidence type="ECO:0000256" key="2">
    <source>
        <dbReference type="ARBA" id="ARBA00008570"/>
    </source>
</evidence>
<keyword evidence="4 7" id="KW-0812">Transmembrane</keyword>
<comment type="similarity">
    <text evidence="2">Belongs to the EssA family.</text>
</comment>
<proteinExistence type="inferred from homology"/>
<dbReference type="AlphaFoldDB" id="A0A1M7JQC0"/>
<feature type="signal peptide" evidence="8">
    <location>
        <begin position="1"/>
        <end position="26"/>
    </location>
</feature>
<dbReference type="InterPro" id="IPR034026">
    <property type="entry name" value="EssA"/>
</dbReference>
<comment type="subcellular location">
    <subcellularLocation>
        <location evidence="1">Cell membrane</location>
        <topology evidence="1">Single-pass membrane protein</topology>
    </subcellularLocation>
</comment>
<dbReference type="GO" id="GO:0005886">
    <property type="term" value="C:plasma membrane"/>
    <property type="evidence" value="ECO:0007669"/>
    <property type="project" value="UniProtKB-SubCell"/>
</dbReference>
<name>A0A1M7JQC0_9BACI</name>
<dbReference type="Pfam" id="PF10661">
    <property type="entry name" value="EssA"/>
    <property type="match status" value="1"/>
</dbReference>
<dbReference type="STRING" id="1027249.SAMN05216179_0439"/>
<evidence type="ECO:0000256" key="7">
    <source>
        <dbReference type="SAM" id="Phobius"/>
    </source>
</evidence>
<keyword evidence="6 7" id="KW-0472">Membrane</keyword>
<dbReference type="Proteomes" id="UP000184184">
    <property type="component" value="Unassembled WGS sequence"/>
</dbReference>
<evidence type="ECO:0000313" key="9">
    <source>
        <dbReference type="EMBL" id="SHM55105.1"/>
    </source>
</evidence>
<reference evidence="9 10" key="1">
    <citation type="submission" date="2016-11" db="EMBL/GenBank/DDBJ databases">
        <authorList>
            <person name="Jaros S."/>
            <person name="Januszkiewicz K."/>
            <person name="Wedrychowicz H."/>
        </authorList>
    </citation>
    <scope>NUCLEOTIDE SEQUENCE [LARGE SCALE GENOMIC DNA]</scope>
    <source>
        <strain evidence="9 10">CGMCC 1.10681</strain>
    </source>
</reference>
<protein>
    <submittedName>
        <fullName evidence="9">Type VII secretion protein EssA</fullName>
    </submittedName>
</protein>
<evidence type="ECO:0000256" key="6">
    <source>
        <dbReference type="ARBA" id="ARBA00023136"/>
    </source>
</evidence>
<evidence type="ECO:0000256" key="8">
    <source>
        <dbReference type="SAM" id="SignalP"/>
    </source>
</evidence>
<evidence type="ECO:0000256" key="5">
    <source>
        <dbReference type="ARBA" id="ARBA00022989"/>
    </source>
</evidence>
<gene>
    <name evidence="9" type="ORF">SAMN05216179_0439</name>
</gene>
<evidence type="ECO:0000313" key="10">
    <source>
        <dbReference type="Proteomes" id="UP000184184"/>
    </source>
</evidence>
<feature type="transmembrane region" description="Helical" evidence="7">
    <location>
        <begin position="134"/>
        <end position="156"/>
    </location>
</feature>
<dbReference type="OrthoDB" id="2870878at2"/>
<sequence length="161" mass="18171">MLLKSLSRITLISVLLLLLMPLSALAEDTEQKKGSINWKVDRIIEKDSDKEQNHSETELEKRFPELFKEETSEAISSVQENKQKSLDQLEQDLFATDLPKNTTIEDTKEILFAEDYVAPQVASSENPSDNSGGFSIFFMALTGIAVLMSGGIYVMYQRFVE</sequence>
<evidence type="ECO:0000256" key="4">
    <source>
        <dbReference type="ARBA" id="ARBA00022692"/>
    </source>
</evidence>
<keyword evidence="3" id="KW-1003">Cell membrane</keyword>
<dbReference type="NCBIfam" id="TIGR03927">
    <property type="entry name" value="T7SS_EssA_Firm"/>
    <property type="match status" value="1"/>
</dbReference>
<dbReference type="EMBL" id="FRCZ01000001">
    <property type="protein sequence ID" value="SHM55105.1"/>
    <property type="molecule type" value="Genomic_DNA"/>
</dbReference>
<dbReference type="RefSeq" id="WP_073199227.1">
    <property type="nucleotide sequence ID" value="NZ_FRCZ01000001.1"/>
</dbReference>
<keyword evidence="8" id="KW-0732">Signal</keyword>
<keyword evidence="5 7" id="KW-1133">Transmembrane helix</keyword>
<organism evidence="9 10">
    <name type="scientific">Gracilibacillus kekensis</name>
    <dbReference type="NCBI Taxonomy" id="1027249"/>
    <lineage>
        <taxon>Bacteria</taxon>
        <taxon>Bacillati</taxon>
        <taxon>Bacillota</taxon>
        <taxon>Bacilli</taxon>
        <taxon>Bacillales</taxon>
        <taxon>Bacillaceae</taxon>
        <taxon>Gracilibacillus</taxon>
    </lineage>
</organism>
<accession>A0A1M7JQC0</accession>
<dbReference type="InterPro" id="IPR018920">
    <property type="entry name" value="EssA/YueC"/>
</dbReference>
<feature type="chain" id="PRO_5012839316" evidence="8">
    <location>
        <begin position="27"/>
        <end position="161"/>
    </location>
</feature>